<evidence type="ECO:0008006" key="6">
    <source>
        <dbReference type="Google" id="ProtNLM"/>
    </source>
</evidence>
<dbReference type="InterPro" id="IPR032675">
    <property type="entry name" value="LRR_dom_sf"/>
</dbReference>
<evidence type="ECO:0000313" key="5">
    <source>
        <dbReference type="Proteomes" id="UP001479436"/>
    </source>
</evidence>
<dbReference type="InterPro" id="IPR057207">
    <property type="entry name" value="FBXL15_LRR"/>
</dbReference>
<dbReference type="SMART" id="SM00367">
    <property type="entry name" value="LRR_CC"/>
    <property type="match status" value="3"/>
</dbReference>
<dbReference type="Proteomes" id="UP001479436">
    <property type="component" value="Unassembled WGS sequence"/>
</dbReference>
<reference evidence="4 5" key="1">
    <citation type="submission" date="2023-04" db="EMBL/GenBank/DDBJ databases">
        <title>Genome of Basidiobolus ranarum AG-B5.</title>
        <authorList>
            <person name="Stajich J.E."/>
            <person name="Carter-House D."/>
            <person name="Gryganskyi A."/>
        </authorList>
    </citation>
    <scope>NUCLEOTIDE SEQUENCE [LARGE SCALE GENOMIC DNA]</scope>
    <source>
        <strain evidence="4 5">AG-B5</strain>
    </source>
</reference>
<dbReference type="PANTHER" id="PTHR13318">
    <property type="entry name" value="PARTNER OF PAIRED, ISOFORM B-RELATED"/>
    <property type="match status" value="1"/>
</dbReference>
<dbReference type="InterPro" id="IPR001810">
    <property type="entry name" value="F-box_dom"/>
</dbReference>
<dbReference type="EMBL" id="JASJQH010006947">
    <property type="protein sequence ID" value="KAK9722502.1"/>
    <property type="molecule type" value="Genomic_DNA"/>
</dbReference>
<accession>A0ABR2W7J4</accession>
<comment type="caution">
    <text evidence="4">The sequence shown here is derived from an EMBL/GenBank/DDBJ whole genome shotgun (WGS) entry which is preliminary data.</text>
</comment>
<dbReference type="InterPro" id="IPR036047">
    <property type="entry name" value="F-box-like_dom_sf"/>
</dbReference>
<dbReference type="CDD" id="cd09917">
    <property type="entry name" value="F-box_SF"/>
    <property type="match status" value="1"/>
</dbReference>
<organism evidence="4 5">
    <name type="scientific">Basidiobolus ranarum</name>
    <dbReference type="NCBI Taxonomy" id="34480"/>
    <lineage>
        <taxon>Eukaryota</taxon>
        <taxon>Fungi</taxon>
        <taxon>Fungi incertae sedis</taxon>
        <taxon>Zoopagomycota</taxon>
        <taxon>Entomophthoromycotina</taxon>
        <taxon>Basidiobolomycetes</taxon>
        <taxon>Basidiobolales</taxon>
        <taxon>Basidiobolaceae</taxon>
        <taxon>Basidiobolus</taxon>
    </lineage>
</organism>
<evidence type="ECO:0000313" key="4">
    <source>
        <dbReference type="EMBL" id="KAK9722502.1"/>
    </source>
</evidence>
<dbReference type="Gene3D" id="1.20.1280.50">
    <property type="match status" value="1"/>
</dbReference>
<feature type="compositionally biased region" description="Basic and acidic residues" evidence="1">
    <location>
        <begin position="19"/>
        <end position="30"/>
    </location>
</feature>
<keyword evidence="5" id="KW-1185">Reference proteome</keyword>
<dbReference type="Pfam" id="PF25372">
    <property type="entry name" value="DUF7885"/>
    <property type="match status" value="1"/>
</dbReference>
<feature type="region of interest" description="Disordered" evidence="1">
    <location>
        <begin position="1"/>
        <end position="56"/>
    </location>
</feature>
<proteinExistence type="predicted"/>
<evidence type="ECO:0000256" key="1">
    <source>
        <dbReference type="SAM" id="MobiDB-lite"/>
    </source>
</evidence>
<dbReference type="InterPro" id="IPR006553">
    <property type="entry name" value="Leu-rich_rpt_Cys-con_subtyp"/>
</dbReference>
<name>A0ABR2W7J4_9FUNG</name>
<dbReference type="Gene3D" id="3.80.10.10">
    <property type="entry name" value="Ribonuclease Inhibitor"/>
    <property type="match status" value="1"/>
</dbReference>
<evidence type="ECO:0000259" key="2">
    <source>
        <dbReference type="Pfam" id="PF12937"/>
    </source>
</evidence>
<sequence length="460" mass="50803">MSKPDLFERRKMKSVSKPTTKDDFELDKNSLGESSQNNSSKHIIPTPPSSPLVLTSSRAGPSSVLCLQQQPFISSAITIQAPETNEKVTDLVSIRSGSYSPTVHSSSESEPYVHNFKSPECQHFAPELLYKIFSYLSFTQASLGACALVCKQWNSIACTILWRRPIFTSLSSVEKFISALNIDLTLQPDLSSLPPPCLTPSSSNISSSPIASTSSFTVSSTSEYGGLTPSDHTPCSDMNSHNNHSEIAAQRYASLVRIIDFTLLDEIHRNSTVLSHHIVRLIPLVQPSLQCLDLGFNKGVKNFDLQRLSPWLSNLTSLNLAGGGRTDIVLTKLSKHCPNLTRLSVSWNSQLTDFGFVEMARHCRKLRALDLTNCAQITDTGVMALAVYCTQLRVLSVSYCQCVGEVAIWELVRSCKELKLINALGCINLSRRFPDELKVKYPELLINVPGVLPFYYPEIA</sequence>
<dbReference type="SUPFAM" id="SSF52047">
    <property type="entry name" value="RNI-like"/>
    <property type="match status" value="1"/>
</dbReference>
<dbReference type="Pfam" id="PF12937">
    <property type="entry name" value="F-box-like"/>
    <property type="match status" value="1"/>
</dbReference>
<feature type="compositionally biased region" description="Polar residues" evidence="1">
    <location>
        <begin position="31"/>
        <end position="41"/>
    </location>
</feature>
<protein>
    <recommendedName>
        <fullName evidence="6">F-box domain-containing protein</fullName>
    </recommendedName>
</protein>
<evidence type="ECO:0000259" key="3">
    <source>
        <dbReference type="Pfam" id="PF25372"/>
    </source>
</evidence>
<dbReference type="SUPFAM" id="SSF81383">
    <property type="entry name" value="F-box domain"/>
    <property type="match status" value="1"/>
</dbReference>
<feature type="domain" description="F-box/LRR-repeat protein 15-like leucin rich repeat" evidence="3">
    <location>
        <begin position="289"/>
        <end position="411"/>
    </location>
</feature>
<feature type="domain" description="F-box" evidence="2">
    <location>
        <begin position="126"/>
        <end position="167"/>
    </location>
</feature>
<gene>
    <name evidence="4" type="ORF">K7432_002606</name>
</gene>